<keyword evidence="6" id="KW-0333">Golgi apparatus</keyword>
<feature type="region of interest" description="Disordered" evidence="8">
    <location>
        <begin position="602"/>
        <end position="666"/>
    </location>
</feature>
<proteinExistence type="inferred from homology"/>
<evidence type="ECO:0000256" key="6">
    <source>
        <dbReference type="ARBA" id="ARBA00023034"/>
    </source>
</evidence>
<dbReference type="PANTHER" id="PTHR12965">
    <property type="entry name" value="VACUOLAR PROTEIN SORTING 54"/>
    <property type="match status" value="1"/>
</dbReference>
<feature type="compositionally biased region" description="Gly residues" evidence="8">
    <location>
        <begin position="620"/>
        <end position="630"/>
    </location>
</feature>
<dbReference type="KEGG" id="sre:PTSG_04972"/>
<feature type="compositionally biased region" description="Low complexity" evidence="8">
    <location>
        <begin position="91"/>
        <end position="103"/>
    </location>
</feature>
<keyword evidence="4" id="KW-0813">Transport</keyword>
<evidence type="ECO:0000313" key="11">
    <source>
        <dbReference type="EMBL" id="EGD73259.1"/>
    </source>
</evidence>
<feature type="region of interest" description="Disordered" evidence="8">
    <location>
        <begin position="794"/>
        <end position="825"/>
    </location>
</feature>
<feature type="compositionally biased region" description="Polar residues" evidence="8">
    <location>
        <begin position="804"/>
        <end position="813"/>
    </location>
</feature>
<dbReference type="OMA" id="ITISDEY"/>
<dbReference type="eggNOG" id="KOG2115">
    <property type="taxonomic scope" value="Eukaryota"/>
</dbReference>
<dbReference type="EMBL" id="GL832965">
    <property type="protein sequence ID" value="EGD73259.1"/>
    <property type="molecule type" value="Genomic_DNA"/>
</dbReference>
<keyword evidence="12" id="KW-1185">Reference proteome</keyword>
<feature type="compositionally biased region" description="Pro residues" evidence="8">
    <location>
        <begin position="490"/>
        <end position="500"/>
    </location>
</feature>
<evidence type="ECO:0000256" key="8">
    <source>
        <dbReference type="SAM" id="MobiDB-lite"/>
    </source>
</evidence>
<evidence type="ECO:0000313" key="12">
    <source>
        <dbReference type="Proteomes" id="UP000007799"/>
    </source>
</evidence>
<feature type="region of interest" description="Disordered" evidence="8">
    <location>
        <begin position="1"/>
        <end position="48"/>
    </location>
</feature>
<accession>F2U956</accession>
<evidence type="ECO:0000256" key="3">
    <source>
        <dbReference type="ARBA" id="ARBA00017665"/>
    </source>
</evidence>
<comment type="subcellular location">
    <subcellularLocation>
        <location evidence="1">Golgi apparatus</location>
        <location evidence="1">trans-Golgi network</location>
    </subcellularLocation>
</comment>
<dbReference type="GO" id="GO:0000938">
    <property type="term" value="C:GARP complex"/>
    <property type="evidence" value="ECO:0007669"/>
    <property type="project" value="InterPro"/>
</dbReference>
<dbReference type="OrthoDB" id="10259024at2759"/>
<dbReference type="Pfam" id="PF10475">
    <property type="entry name" value="Vps54_N"/>
    <property type="match status" value="1"/>
</dbReference>
<feature type="region of interest" description="Disordered" evidence="8">
    <location>
        <begin position="339"/>
        <end position="371"/>
    </location>
</feature>
<dbReference type="GO" id="GO:0019905">
    <property type="term" value="F:syntaxin binding"/>
    <property type="evidence" value="ECO:0007669"/>
    <property type="project" value="TreeGrafter"/>
</dbReference>
<evidence type="ECO:0000256" key="1">
    <source>
        <dbReference type="ARBA" id="ARBA00004601"/>
    </source>
</evidence>
<evidence type="ECO:0000256" key="7">
    <source>
        <dbReference type="ARBA" id="ARBA00023054"/>
    </source>
</evidence>
<dbReference type="InParanoid" id="F2U956"/>
<keyword evidence="7" id="KW-0175">Coiled coil</keyword>
<evidence type="ECO:0000256" key="4">
    <source>
        <dbReference type="ARBA" id="ARBA00022448"/>
    </source>
</evidence>
<feature type="compositionally biased region" description="Acidic residues" evidence="8">
    <location>
        <begin position="360"/>
        <end position="371"/>
    </location>
</feature>
<evidence type="ECO:0000256" key="2">
    <source>
        <dbReference type="ARBA" id="ARBA00009150"/>
    </source>
</evidence>
<evidence type="ECO:0000259" key="10">
    <source>
        <dbReference type="Pfam" id="PF10475"/>
    </source>
</evidence>
<organism evidence="12">
    <name type="scientific">Salpingoeca rosetta (strain ATCC 50818 / BSB-021)</name>
    <dbReference type="NCBI Taxonomy" id="946362"/>
    <lineage>
        <taxon>Eukaryota</taxon>
        <taxon>Choanoflagellata</taxon>
        <taxon>Craspedida</taxon>
        <taxon>Salpingoecidae</taxon>
        <taxon>Salpingoeca</taxon>
    </lineage>
</organism>
<name>F2U956_SALR5</name>
<dbReference type="RefSeq" id="XP_004994290.1">
    <property type="nucleotide sequence ID" value="XM_004994233.1"/>
</dbReference>
<feature type="region of interest" description="Disordered" evidence="8">
    <location>
        <begin position="488"/>
        <end position="578"/>
    </location>
</feature>
<dbReference type="GO" id="GO:0006896">
    <property type="term" value="P:Golgi to vacuole transport"/>
    <property type="evidence" value="ECO:0007669"/>
    <property type="project" value="TreeGrafter"/>
</dbReference>
<sequence>MSDSSVPPSPGFLIKRRSRDAVRSQRRRSLLHQFPHSLPSALNDPRKGRQVDLFTRDWGDSFVPTRTKITFPHTKREFHPQTKASRKHHVASTTAPSSVASSPGIPRPTFSEDDSEAEAPLRKPRLPDVPSMFLNAEFDLRDKDTFDAVILGGTQRTRDLRANTRLRQEKLSNHLDSVEMQLSIELAQRAQRIFAAMSSHEELGEKVAVASRAVHQFRTRLDATKQHVKHAYIRMLRLLIQRQNYSNVLATLSTVATVSRTQSTIQYMLASGEYNKALDLIQTTQEVVATDLKGVHAVRHLAHQLAEIKTLIAKMVDGDLVQVLVDAVKSVVPPLFAGESEGTHDGAVPSLTPLPPEYNNDNEDEGEEDEEGARVDALLQTIRPLVGAIARQQQSQVLATYETQLLTFLRGLVKDLVVDFLRCCPEKAVRKTVDPTQIASWGDSLRLLSFDSWMVLLDRTTCVFLRILRHIVCNHDALAIALRELSPQPFSMPPSGPPSPTKTRTDSSGSGGGDGDGNHGDSCGGGGGGGGGGDDDDDDHAQPAVSHEKSDSATAEGGDGSSNGGDGGGHGDDDEFDDEFVSDTLANTMDATMAELVDVDVQRKSGSRSKRASGQQHSSNGGGNGGGGGDSRTQARRSRQDSTGRGDNDGDSNGNGDSGGSGGGAVLSGAQYDRLVEANRRIVRRAVEEIHTRLAKVFQARLRDGIDAKLGATAFITYYNKVWAFLTQSEALSGLHTNTLRNTLSSQTRAFASKFHAREMEKLQAMLQTESWSMAQVPLECQRLYSQLLHPTDTAKQEDKQRQQHVATNGDHPSSSSSSTARKKLDVDGEEHAAIGALLLFIKMLAEYCRCLDAMPLAASDLLRKLFEILRSFNSQVRRLILQAEAMRTLGLKRITAKHIALSAEAIAVILAVLPSIKQRSAKLVRDRSKSMLSEFNSVQDEYARHQHDLLSKLTVIMEDVWSACEQDMAWQKAAVTNGCKTFTSSAQKLHKALLPILPPATLQVVFANVMRMLNEKLTAVCKKHDTEKDKPAFVGVAADVLHMEKHLGTLSSMPIFLLRQGLSEAGVVLPPLVDTIAQDA</sequence>
<feature type="compositionally biased region" description="Gly residues" evidence="8">
    <location>
        <begin position="656"/>
        <end position="666"/>
    </location>
</feature>
<feature type="compositionally biased region" description="Basic and acidic residues" evidence="8">
    <location>
        <begin position="638"/>
        <end position="648"/>
    </location>
</feature>
<dbReference type="GO" id="GO:0005829">
    <property type="term" value="C:cytosol"/>
    <property type="evidence" value="ECO:0007669"/>
    <property type="project" value="GOC"/>
</dbReference>
<dbReference type="Proteomes" id="UP000007799">
    <property type="component" value="Unassembled WGS sequence"/>
</dbReference>
<evidence type="ECO:0000259" key="9">
    <source>
        <dbReference type="Pfam" id="PF07928"/>
    </source>
</evidence>
<dbReference type="PANTHER" id="PTHR12965:SF0">
    <property type="entry name" value="VACUOLAR PROTEIN SORTING-ASSOCIATED PROTEIN 54"/>
    <property type="match status" value="1"/>
</dbReference>
<reference evidence="11" key="1">
    <citation type="submission" date="2009-08" db="EMBL/GenBank/DDBJ databases">
        <title>Annotation of Salpingoeca rosetta.</title>
        <authorList>
            <consortium name="The Broad Institute Genome Sequencing Platform"/>
            <person name="Russ C."/>
            <person name="Cuomo C."/>
            <person name="Burger G."/>
            <person name="Gray M.W."/>
            <person name="Holland P.W.H."/>
            <person name="King N."/>
            <person name="Lang F.B.F."/>
            <person name="Roger A.J."/>
            <person name="Ruiz-Trillo I."/>
            <person name="Young S.K."/>
            <person name="Zeng Q."/>
            <person name="Gargeya S."/>
            <person name="Alvarado L."/>
            <person name="Berlin A."/>
            <person name="Chapman S.B."/>
            <person name="Chen Z."/>
            <person name="Freedman E."/>
            <person name="Gellesch M."/>
            <person name="Goldberg J."/>
            <person name="Griggs A."/>
            <person name="Gujja S."/>
            <person name="Heilman E."/>
            <person name="Heiman D."/>
            <person name="Howarth C."/>
            <person name="Mehta T."/>
            <person name="Neiman D."/>
            <person name="Pearson M."/>
            <person name="Roberts A."/>
            <person name="Saif S."/>
            <person name="Shea T."/>
            <person name="Shenoy N."/>
            <person name="Sisk P."/>
            <person name="Stolte C."/>
            <person name="Sykes S."/>
            <person name="White J."/>
            <person name="Yandava C."/>
            <person name="Haas B."/>
            <person name="Nusbaum C."/>
            <person name="Birren B."/>
        </authorList>
    </citation>
    <scope>NUCLEOTIDE SEQUENCE [LARGE SCALE GENOMIC DNA]</scope>
    <source>
        <strain evidence="11">ATCC 50818</strain>
    </source>
</reference>
<dbReference type="InterPro" id="IPR012501">
    <property type="entry name" value="Vps54_C"/>
</dbReference>
<feature type="domain" description="Vacuolar protein sorting-associated protein 54 C-terminal" evidence="9">
    <location>
        <begin position="830"/>
        <end position="960"/>
    </location>
</feature>
<dbReference type="Pfam" id="PF07928">
    <property type="entry name" value="Vps54"/>
    <property type="match status" value="1"/>
</dbReference>
<dbReference type="STRING" id="946362.F2U956"/>
<keyword evidence="5" id="KW-0653">Protein transport</keyword>
<dbReference type="FunCoup" id="F2U956">
    <property type="interactions" value="1371"/>
</dbReference>
<gene>
    <name evidence="11" type="ORF">PTSG_04972</name>
</gene>
<dbReference type="GO" id="GO:0015031">
    <property type="term" value="P:protein transport"/>
    <property type="evidence" value="ECO:0007669"/>
    <property type="project" value="UniProtKB-KW"/>
</dbReference>
<comment type="similarity">
    <text evidence="2">Belongs to the VPS54 family.</text>
</comment>
<dbReference type="InterPro" id="IPR019515">
    <property type="entry name" value="VPS54_N"/>
</dbReference>
<feature type="compositionally biased region" description="Gly residues" evidence="8">
    <location>
        <begin position="557"/>
        <end position="568"/>
    </location>
</feature>
<dbReference type="GeneID" id="16074869"/>
<dbReference type="GO" id="GO:0042147">
    <property type="term" value="P:retrograde transport, endosome to Golgi"/>
    <property type="evidence" value="ECO:0007669"/>
    <property type="project" value="InterPro"/>
</dbReference>
<dbReference type="AlphaFoldDB" id="F2U956"/>
<dbReference type="InterPro" id="IPR039745">
    <property type="entry name" value="Vps54"/>
</dbReference>
<feature type="compositionally biased region" description="Gly residues" evidence="8">
    <location>
        <begin position="522"/>
        <end position="532"/>
    </location>
</feature>
<feature type="region of interest" description="Disordered" evidence="8">
    <location>
        <begin position="74"/>
        <end position="126"/>
    </location>
</feature>
<evidence type="ECO:0000256" key="5">
    <source>
        <dbReference type="ARBA" id="ARBA00022927"/>
    </source>
</evidence>
<feature type="compositionally biased region" description="Basic residues" evidence="8">
    <location>
        <begin position="14"/>
        <end position="30"/>
    </location>
</feature>
<feature type="domain" description="Vacuolar protein sorting-associated protein 54 N-terminal" evidence="10">
    <location>
        <begin position="169"/>
        <end position="324"/>
    </location>
</feature>
<protein>
    <recommendedName>
        <fullName evidence="3">Vacuolar protein sorting-associated protein 54</fullName>
    </recommendedName>
</protein>